<evidence type="ECO:0000313" key="3">
    <source>
        <dbReference type="Proteomes" id="UP001215598"/>
    </source>
</evidence>
<reference evidence="2" key="1">
    <citation type="submission" date="2023-03" db="EMBL/GenBank/DDBJ databases">
        <title>Massive genome expansion in bonnet fungi (Mycena s.s.) driven by repeated elements and novel gene families across ecological guilds.</title>
        <authorList>
            <consortium name="Lawrence Berkeley National Laboratory"/>
            <person name="Harder C.B."/>
            <person name="Miyauchi S."/>
            <person name="Viragh M."/>
            <person name="Kuo A."/>
            <person name="Thoen E."/>
            <person name="Andreopoulos B."/>
            <person name="Lu D."/>
            <person name="Skrede I."/>
            <person name="Drula E."/>
            <person name="Henrissat B."/>
            <person name="Morin E."/>
            <person name="Kohler A."/>
            <person name="Barry K."/>
            <person name="LaButti K."/>
            <person name="Morin E."/>
            <person name="Salamov A."/>
            <person name="Lipzen A."/>
            <person name="Mereny Z."/>
            <person name="Hegedus B."/>
            <person name="Baldrian P."/>
            <person name="Stursova M."/>
            <person name="Weitz H."/>
            <person name="Taylor A."/>
            <person name="Grigoriev I.V."/>
            <person name="Nagy L.G."/>
            <person name="Martin F."/>
            <person name="Kauserud H."/>
        </authorList>
    </citation>
    <scope>NUCLEOTIDE SEQUENCE</scope>
    <source>
        <strain evidence="2">CBHHK182m</strain>
    </source>
</reference>
<gene>
    <name evidence="2" type="ORF">B0H16DRAFT_1503006</name>
</gene>
<accession>A0AAD7K6P0</accession>
<feature type="compositionally biased region" description="Basic and acidic residues" evidence="1">
    <location>
        <begin position="13"/>
        <end position="23"/>
    </location>
</feature>
<proteinExistence type="predicted"/>
<comment type="caution">
    <text evidence="2">The sequence shown here is derived from an EMBL/GenBank/DDBJ whole genome shotgun (WGS) entry which is preliminary data.</text>
</comment>
<feature type="region of interest" description="Disordered" evidence="1">
    <location>
        <begin position="1"/>
        <end position="102"/>
    </location>
</feature>
<dbReference type="AlphaFoldDB" id="A0AAD7K6P0"/>
<evidence type="ECO:0000313" key="2">
    <source>
        <dbReference type="EMBL" id="KAJ7778306.1"/>
    </source>
</evidence>
<protein>
    <submittedName>
        <fullName evidence="2">Uncharacterized protein</fullName>
    </submittedName>
</protein>
<sequence length="180" mass="20679">MLGNPSAAPWRLRLPEKVVRDGEERVDDEEWREEDRITPLAPTEWLAKWQEDKAHRSPPPRSTPPQDATRPKDSMTRPEPSPTGPEAAPPERDGQQNVGLRRRLWDRYSREHDVNLSPNDEEDLSNLYCVPRIKSDRMQCVTIPCTSEVAEHCVLSSFTTSVPPRVFGDSSSNYLQMDRF</sequence>
<keyword evidence="3" id="KW-1185">Reference proteome</keyword>
<dbReference type="Proteomes" id="UP001215598">
    <property type="component" value="Unassembled WGS sequence"/>
</dbReference>
<organism evidence="2 3">
    <name type="scientific">Mycena metata</name>
    <dbReference type="NCBI Taxonomy" id="1033252"/>
    <lineage>
        <taxon>Eukaryota</taxon>
        <taxon>Fungi</taxon>
        <taxon>Dikarya</taxon>
        <taxon>Basidiomycota</taxon>
        <taxon>Agaricomycotina</taxon>
        <taxon>Agaricomycetes</taxon>
        <taxon>Agaricomycetidae</taxon>
        <taxon>Agaricales</taxon>
        <taxon>Marasmiineae</taxon>
        <taxon>Mycenaceae</taxon>
        <taxon>Mycena</taxon>
    </lineage>
</organism>
<name>A0AAD7K6P0_9AGAR</name>
<evidence type="ECO:0000256" key="1">
    <source>
        <dbReference type="SAM" id="MobiDB-lite"/>
    </source>
</evidence>
<dbReference type="EMBL" id="JARKIB010000007">
    <property type="protein sequence ID" value="KAJ7778306.1"/>
    <property type="molecule type" value="Genomic_DNA"/>
</dbReference>